<dbReference type="OrthoDB" id="9810135at2"/>
<sequence>MSDEKMFLLKCKECDAEFFTEGENNFYRKKGLHTPKRCKACREKRKAQHERSLKEKEQENILSNLQFEQAEETEMLLADPNTVLYIIGNGFDLMHGVPSSYYNFRDSMSRRNELREALEMYVEKENLWADFEESLAYLNDEAMLGTLNDWMDIFDVKEQHDDDFSAADFFMAAEAAMSPTQVIMRELPKRFRKWIDTLKPTVSNKPLEQIINTQSMFINFNYTEFLEIIYRIPKKNIFYIHAERRDKNKELILGHSGIANRKIDGNPRKLRSNQLRMKNQTTYDLHETAGYQLSNYYESTAKKSNVVIEANKETFMSFSDVETVVVIGHSLSVVDYPYFKEIIRNNRNLSNMKWYISWYSASDIKRVDAFAKTLGIQPKQIKLFKV</sequence>
<feature type="coiled-coil region" evidence="1">
    <location>
        <begin position="39"/>
        <end position="73"/>
    </location>
</feature>
<keyword evidence="1" id="KW-0175">Coiled coil</keyword>
<reference evidence="3 4" key="1">
    <citation type="submission" date="2018-11" db="EMBL/GenBank/DDBJ databases">
        <authorList>
            <person name="Criscuolo A."/>
        </authorList>
    </citation>
    <scope>NUCLEOTIDE SEQUENCE [LARGE SCALE GENOMIC DNA]</scope>
    <source>
        <strain evidence="3">ATB-66</strain>
    </source>
</reference>
<dbReference type="AlphaFoldDB" id="A0A3P5XFZ4"/>
<dbReference type="Pfam" id="PF13451">
    <property type="entry name" value="zf_Tbcl"/>
    <property type="match status" value="1"/>
</dbReference>
<dbReference type="Pfam" id="PF14253">
    <property type="entry name" value="AbiH"/>
    <property type="match status" value="1"/>
</dbReference>
<accession>A0A3P5XFZ4</accession>
<evidence type="ECO:0000313" key="4">
    <source>
        <dbReference type="Proteomes" id="UP000270468"/>
    </source>
</evidence>
<dbReference type="Proteomes" id="UP000270468">
    <property type="component" value="Unassembled WGS sequence"/>
</dbReference>
<feature type="domain" description="Probable zinc-binding" evidence="2">
    <location>
        <begin position="9"/>
        <end position="49"/>
    </location>
</feature>
<keyword evidence="4" id="KW-1185">Reference proteome</keyword>
<dbReference type="InterPro" id="IPR025306">
    <property type="entry name" value="Zn-bnd_dom_prob"/>
</dbReference>
<dbReference type="InterPro" id="IPR025935">
    <property type="entry name" value="AbiH"/>
</dbReference>
<dbReference type="RefSeq" id="WP_124071846.1">
    <property type="nucleotide sequence ID" value="NZ_CBCRXF010000025.1"/>
</dbReference>
<evidence type="ECO:0000256" key="1">
    <source>
        <dbReference type="SAM" id="Coils"/>
    </source>
</evidence>
<evidence type="ECO:0000313" key="3">
    <source>
        <dbReference type="EMBL" id="VDC33766.1"/>
    </source>
</evidence>
<organism evidence="3 4">
    <name type="scientific">Filibacter tadaridae</name>
    <dbReference type="NCBI Taxonomy" id="2483811"/>
    <lineage>
        <taxon>Bacteria</taxon>
        <taxon>Bacillati</taxon>
        <taxon>Bacillota</taxon>
        <taxon>Bacilli</taxon>
        <taxon>Bacillales</taxon>
        <taxon>Caryophanaceae</taxon>
        <taxon>Filibacter</taxon>
    </lineage>
</organism>
<protein>
    <recommendedName>
        <fullName evidence="2">Probable zinc-binding domain-containing protein</fullName>
    </recommendedName>
</protein>
<dbReference type="EMBL" id="UXAV01000062">
    <property type="protein sequence ID" value="VDC33766.1"/>
    <property type="molecule type" value="Genomic_DNA"/>
</dbReference>
<gene>
    <name evidence="3" type="ORF">FILTAD_03037</name>
</gene>
<evidence type="ECO:0000259" key="2">
    <source>
        <dbReference type="Pfam" id="PF13451"/>
    </source>
</evidence>
<proteinExistence type="predicted"/>
<name>A0A3P5XFZ4_9BACL</name>